<dbReference type="AlphaFoldDB" id="A0A1R4KIE3"/>
<evidence type="ECO:0000313" key="1">
    <source>
        <dbReference type="EMBL" id="SJN44005.1"/>
    </source>
</evidence>
<sequence length="70" mass="7926">MEPLGIVPLHRALIFLIRERATIVDAVPSRIVRSAEAEFPMPRVVQFREMVRVPYRYGTVPLVACRPAAP</sequence>
<organism evidence="1 2">
    <name type="scientific">Microbacterium esteraromaticum</name>
    <dbReference type="NCBI Taxonomy" id="57043"/>
    <lineage>
        <taxon>Bacteria</taxon>
        <taxon>Bacillati</taxon>
        <taxon>Actinomycetota</taxon>
        <taxon>Actinomycetes</taxon>
        <taxon>Micrococcales</taxon>
        <taxon>Microbacteriaceae</taxon>
        <taxon>Microbacterium</taxon>
    </lineage>
</organism>
<proteinExistence type="predicted"/>
<protein>
    <submittedName>
        <fullName evidence="1">Uncharacterized protein</fullName>
    </submittedName>
</protein>
<dbReference type="Proteomes" id="UP000196320">
    <property type="component" value="Unassembled WGS sequence"/>
</dbReference>
<keyword evidence="2" id="KW-1185">Reference proteome</keyword>
<reference evidence="1 2" key="1">
    <citation type="submission" date="2017-02" db="EMBL/GenBank/DDBJ databases">
        <authorList>
            <person name="Peterson S.W."/>
        </authorList>
    </citation>
    <scope>NUCLEOTIDE SEQUENCE [LARGE SCALE GENOMIC DNA]</scope>
    <source>
        <strain evidence="1 2">B Mb 05.01</strain>
    </source>
</reference>
<accession>A0A1R4KIE3</accession>
<evidence type="ECO:0000313" key="2">
    <source>
        <dbReference type="Proteomes" id="UP000196320"/>
    </source>
</evidence>
<dbReference type="EMBL" id="FUKO01000033">
    <property type="protein sequence ID" value="SJN44005.1"/>
    <property type="molecule type" value="Genomic_DNA"/>
</dbReference>
<name>A0A1R4KIE3_9MICO</name>
<gene>
    <name evidence="1" type="ORF">FM104_13100</name>
</gene>